<name>A0ACB6QI64_9PLEO</name>
<sequence length="185" mass="19728">MLAVQSEFCKNDALPRTGNVSRSLGIHDATGALLGSSTELVRAICVPYSPGVELYMSPRDRRRAAVIVGSPMPAQVPHTPTGSSYHPLPPRIVLLPPVALDEIAVSLCAPKPGRRGKQAVRQSSMPHTLRRSRTPCTPIAAVCRSLLHDVDAAADIGSVRIHCNADKPRLDAALAHPLVLYEGVP</sequence>
<dbReference type="EMBL" id="MU003524">
    <property type="protein sequence ID" value="KAF2466590.1"/>
    <property type="molecule type" value="Genomic_DNA"/>
</dbReference>
<organism evidence="1 2">
    <name type="scientific">Lindgomyces ingoldianus</name>
    <dbReference type="NCBI Taxonomy" id="673940"/>
    <lineage>
        <taxon>Eukaryota</taxon>
        <taxon>Fungi</taxon>
        <taxon>Dikarya</taxon>
        <taxon>Ascomycota</taxon>
        <taxon>Pezizomycotina</taxon>
        <taxon>Dothideomycetes</taxon>
        <taxon>Pleosporomycetidae</taxon>
        <taxon>Pleosporales</taxon>
        <taxon>Lindgomycetaceae</taxon>
        <taxon>Lindgomyces</taxon>
    </lineage>
</organism>
<evidence type="ECO:0000313" key="2">
    <source>
        <dbReference type="Proteomes" id="UP000799755"/>
    </source>
</evidence>
<dbReference type="Proteomes" id="UP000799755">
    <property type="component" value="Unassembled WGS sequence"/>
</dbReference>
<evidence type="ECO:0000313" key="1">
    <source>
        <dbReference type="EMBL" id="KAF2466590.1"/>
    </source>
</evidence>
<comment type="caution">
    <text evidence="1">The sequence shown here is derived from an EMBL/GenBank/DDBJ whole genome shotgun (WGS) entry which is preliminary data.</text>
</comment>
<keyword evidence="2" id="KW-1185">Reference proteome</keyword>
<accession>A0ACB6QI64</accession>
<gene>
    <name evidence="1" type="ORF">BDR25DRAFT_359484</name>
</gene>
<protein>
    <submittedName>
        <fullName evidence="1">Uncharacterized protein</fullName>
    </submittedName>
</protein>
<proteinExistence type="predicted"/>
<reference evidence="1" key="1">
    <citation type="journal article" date="2020" name="Stud. Mycol.">
        <title>101 Dothideomycetes genomes: a test case for predicting lifestyles and emergence of pathogens.</title>
        <authorList>
            <person name="Haridas S."/>
            <person name="Albert R."/>
            <person name="Binder M."/>
            <person name="Bloem J."/>
            <person name="Labutti K."/>
            <person name="Salamov A."/>
            <person name="Andreopoulos B."/>
            <person name="Baker S."/>
            <person name="Barry K."/>
            <person name="Bills G."/>
            <person name="Bluhm B."/>
            <person name="Cannon C."/>
            <person name="Castanera R."/>
            <person name="Culley D."/>
            <person name="Daum C."/>
            <person name="Ezra D."/>
            <person name="Gonzalez J."/>
            <person name="Henrissat B."/>
            <person name="Kuo A."/>
            <person name="Liang C."/>
            <person name="Lipzen A."/>
            <person name="Lutzoni F."/>
            <person name="Magnuson J."/>
            <person name="Mondo S."/>
            <person name="Nolan M."/>
            <person name="Ohm R."/>
            <person name="Pangilinan J."/>
            <person name="Park H.-J."/>
            <person name="Ramirez L."/>
            <person name="Alfaro M."/>
            <person name="Sun H."/>
            <person name="Tritt A."/>
            <person name="Yoshinaga Y."/>
            <person name="Zwiers L.-H."/>
            <person name="Turgeon B."/>
            <person name="Goodwin S."/>
            <person name="Spatafora J."/>
            <person name="Crous P."/>
            <person name="Grigoriev I."/>
        </authorList>
    </citation>
    <scope>NUCLEOTIDE SEQUENCE</scope>
    <source>
        <strain evidence="1">ATCC 200398</strain>
    </source>
</reference>